<keyword evidence="4" id="KW-1185">Reference proteome</keyword>
<dbReference type="Pfam" id="PF17919">
    <property type="entry name" value="RT_RNaseH_2"/>
    <property type="match status" value="1"/>
</dbReference>
<feature type="region of interest" description="Disordered" evidence="1">
    <location>
        <begin position="198"/>
        <end position="219"/>
    </location>
</feature>
<dbReference type="PANTHER" id="PTHR48475">
    <property type="entry name" value="RIBONUCLEASE H"/>
    <property type="match status" value="1"/>
</dbReference>
<dbReference type="InterPro" id="IPR041577">
    <property type="entry name" value="RT_RNaseH_2"/>
</dbReference>
<proteinExistence type="predicted"/>
<dbReference type="Gene3D" id="3.30.420.10">
    <property type="entry name" value="Ribonuclease H-like superfamily/Ribonuclease H"/>
    <property type="match status" value="1"/>
</dbReference>
<feature type="domain" description="Reverse transcriptase/retrotransposon-derived protein RNase H-like" evidence="2">
    <location>
        <begin position="28"/>
        <end position="83"/>
    </location>
</feature>
<dbReference type="PANTHER" id="PTHR48475:SF2">
    <property type="entry name" value="RIBONUCLEASE H"/>
    <property type="match status" value="1"/>
</dbReference>
<sequence length="268" mass="29445">MGLQVRGGFPGAEALPLHAPGPFETRARRTLYLYISVSRSAVSGVLIREDRGDQKPIFYVSKTLDDTETRYPTLKKLALVVVTPTQSGRIAKWAVELSEYDIEYRNRTCEKSQVLADFLIELPPDMIGADPNVRESWTLHVDGSSSRNGSGIGIRLESPTGEILEQSFRLAFPASNNEAEYEALIAGCAWRRRSAPKNCKRTATPSSSPTSSAENTSPKTIGWTPISKWLSLGSRVRHFRLTKIPRSDNSSADALAALASTSDPDYAE</sequence>
<accession>A0A6D2IDJ5</accession>
<dbReference type="SUPFAM" id="SSF53098">
    <property type="entry name" value="Ribonuclease H-like"/>
    <property type="match status" value="1"/>
</dbReference>
<comment type="caution">
    <text evidence="3">The sequence shown here is derived from an EMBL/GenBank/DDBJ whole genome shotgun (WGS) entry which is preliminary data.</text>
</comment>
<dbReference type="OrthoDB" id="1303539at2759"/>
<organism evidence="3 4">
    <name type="scientific">Microthlaspi erraticum</name>
    <dbReference type="NCBI Taxonomy" id="1685480"/>
    <lineage>
        <taxon>Eukaryota</taxon>
        <taxon>Viridiplantae</taxon>
        <taxon>Streptophyta</taxon>
        <taxon>Embryophyta</taxon>
        <taxon>Tracheophyta</taxon>
        <taxon>Spermatophyta</taxon>
        <taxon>Magnoliopsida</taxon>
        <taxon>eudicotyledons</taxon>
        <taxon>Gunneridae</taxon>
        <taxon>Pentapetalae</taxon>
        <taxon>rosids</taxon>
        <taxon>malvids</taxon>
        <taxon>Brassicales</taxon>
        <taxon>Brassicaceae</taxon>
        <taxon>Coluteocarpeae</taxon>
        <taxon>Microthlaspi</taxon>
    </lineage>
</organism>
<feature type="compositionally biased region" description="Low complexity" evidence="1">
    <location>
        <begin position="202"/>
        <end position="218"/>
    </location>
</feature>
<dbReference type="Proteomes" id="UP000467841">
    <property type="component" value="Unassembled WGS sequence"/>
</dbReference>
<dbReference type="AlphaFoldDB" id="A0A6D2IDJ5"/>
<dbReference type="Gene3D" id="3.10.20.370">
    <property type="match status" value="1"/>
</dbReference>
<protein>
    <recommendedName>
        <fullName evidence="2">Reverse transcriptase/retrotransposon-derived protein RNase H-like domain-containing protein</fullName>
    </recommendedName>
</protein>
<reference evidence="3" key="1">
    <citation type="submission" date="2020-01" db="EMBL/GenBank/DDBJ databases">
        <authorList>
            <person name="Mishra B."/>
        </authorList>
    </citation>
    <scope>NUCLEOTIDE SEQUENCE [LARGE SCALE GENOMIC DNA]</scope>
</reference>
<gene>
    <name evidence="3" type="ORF">MERR_LOCUS12213</name>
</gene>
<feature type="region of interest" description="Disordered" evidence="1">
    <location>
        <begin position="247"/>
        <end position="268"/>
    </location>
</feature>
<dbReference type="InterPro" id="IPR043502">
    <property type="entry name" value="DNA/RNA_pol_sf"/>
</dbReference>
<evidence type="ECO:0000256" key="1">
    <source>
        <dbReference type="SAM" id="MobiDB-lite"/>
    </source>
</evidence>
<dbReference type="InterPro" id="IPR012337">
    <property type="entry name" value="RNaseH-like_sf"/>
</dbReference>
<dbReference type="InterPro" id="IPR036397">
    <property type="entry name" value="RNaseH_sf"/>
</dbReference>
<name>A0A6D2IDJ5_9BRAS</name>
<dbReference type="GO" id="GO:0003676">
    <property type="term" value="F:nucleic acid binding"/>
    <property type="evidence" value="ECO:0007669"/>
    <property type="project" value="InterPro"/>
</dbReference>
<dbReference type="EMBL" id="CACVBM020000954">
    <property type="protein sequence ID" value="CAA7024978.1"/>
    <property type="molecule type" value="Genomic_DNA"/>
</dbReference>
<evidence type="ECO:0000313" key="4">
    <source>
        <dbReference type="Proteomes" id="UP000467841"/>
    </source>
</evidence>
<dbReference type="SUPFAM" id="SSF56672">
    <property type="entry name" value="DNA/RNA polymerases"/>
    <property type="match status" value="1"/>
</dbReference>
<evidence type="ECO:0000313" key="3">
    <source>
        <dbReference type="EMBL" id="CAA7024978.1"/>
    </source>
</evidence>
<evidence type="ECO:0000259" key="2">
    <source>
        <dbReference type="Pfam" id="PF17919"/>
    </source>
</evidence>